<organism evidence="2 3">
    <name type="scientific">Actinidia rufa</name>
    <dbReference type="NCBI Taxonomy" id="165716"/>
    <lineage>
        <taxon>Eukaryota</taxon>
        <taxon>Viridiplantae</taxon>
        <taxon>Streptophyta</taxon>
        <taxon>Embryophyta</taxon>
        <taxon>Tracheophyta</taxon>
        <taxon>Spermatophyta</taxon>
        <taxon>Magnoliopsida</taxon>
        <taxon>eudicotyledons</taxon>
        <taxon>Gunneridae</taxon>
        <taxon>Pentapetalae</taxon>
        <taxon>asterids</taxon>
        <taxon>Ericales</taxon>
        <taxon>Actinidiaceae</taxon>
        <taxon>Actinidia</taxon>
    </lineage>
</organism>
<dbReference type="AlphaFoldDB" id="A0A7J0GJK7"/>
<dbReference type="EMBL" id="BJWL01000022">
    <property type="protein sequence ID" value="GFZ10990.1"/>
    <property type="molecule type" value="Genomic_DNA"/>
</dbReference>
<protein>
    <submittedName>
        <fullName evidence="2">Uncharacterized protein</fullName>
    </submittedName>
</protein>
<reference evidence="2 3" key="1">
    <citation type="submission" date="2019-07" db="EMBL/GenBank/DDBJ databases">
        <title>De Novo Assembly of kiwifruit Actinidia rufa.</title>
        <authorList>
            <person name="Sugita-Konishi S."/>
            <person name="Sato K."/>
            <person name="Mori E."/>
            <person name="Abe Y."/>
            <person name="Kisaki G."/>
            <person name="Hamano K."/>
            <person name="Suezawa K."/>
            <person name="Otani M."/>
            <person name="Fukuda T."/>
            <person name="Manabe T."/>
            <person name="Gomi K."/>
            <person name="Tabuchi M."/>
            <person name="Akimitsu K."/>
            <person name="Kataoka I."/>
        </authorList>
    </citation>
    <scope>NUCLEOTIDE SEQUENCE [LARGE SCALE GENOMIC DNA]</scope>
    <source>
        <strain evidence="3">cv. Fuchu</strain>
    </source>
</reference>
<accession>A0A7J0GJK7</accession>
<sequence>MAFAASGSGIRSSDGRLICSYCGDTDHIKERCFKLHPELRGKSSKRKGKGPHTATVADTSLDPVPDPVPDLSDIQS</sequence>
<evidence type="ECO:0000313" key="3">
    <source>
        <dbReference type="Proteomes" id="UP000585474"/>
    </source>
</evidence>
<dbReference type="Proteomes" id="UP000585474">
    <property type="component" value="Unassembled WGS sequence"/>
</dbReference>
<proteinExistence type="predicted"/>
<name>A0A7J0GJK7_9ERIC</name>
<keyword evidence="3" id="KW-1185">Reference proteome</keyword>
<evidence type="ECO:0000313" key="2">
    <source>
        <dbReference type="EMBL" id="GFZ10990.1"/>
    </source>
</evidence>
<comment type="caution">
    <text evidence="2">The sequence shown here is derived from an EMBL/GenBank/DDBJ whole genome shotgun (WGS) entry which is preliminary data.</text>
</comment>
<gene>
    <name evidence="2" type="ORF">Acr_22g0003880</name>
</gene>
<evidence type="ECO:0000256" key="1">
    <source>
        <dbReference type="SAM" id="MobiDB-lite"/>
    </source>
</evidence>
<feature type="region of interest" description="Disordered" evidence="1">
    <location>
        <begin position="39"/>
        <end position="76"/>
    </location>
</feature>